<dbReference type="PANTHER" id="PTHR43808:SF17">
    <property type="entry name" value="PEPTIDASE M20"/>
    <property type="match status" value="1"/>
</dbReference>
<dbReference type="InterPro" id="IPR050072">
    <property type="entry name" value="Peptidase_M20A"/>
</dbReference>
<dbReference type="SUPFAM" id="SSF55031">
    <property type="entry name" value="Bacterial exopeptidase dimerisation domain"/>
    <property type="match status" value="1"/>
</dbReference>
<gene>
    <name evidence="4" type="ORF">METZ01_LOCUS1757</name>
</gene>
<dbReference type="Gene3D" id="3.40.630.10">
    <property type="entry name" value="Zn peptidases"/>
    <property type="match status" value="1"/>
</dbReference>
<dbReference type="EMBL" id="UINC01000092">
    <property type="protein sequence ID" value="SUZ48903.1"/>
    <property type="molecule type" value="Genomic_DNA"/>
</dbReference>
<dbReference type="SUPFAM" id="SSF53187">
    <property type="entry name" value="Zn-dependent exopeptidases"/>
    <property type="match status" value="1"/>
</dbReference>
<protein>
    <recommendedName>
        <fullName evidence="3">Peptidase M20 dimerisation domain-containing protein</fullName>
    </recommendedName>
</protein>
<dbReference type="Pfam" id="PF01546">
    <property type="entry name" value="Peptidase_M20"/>
    <property type="match status" value="1"/>
</dbReference>
<accession>A0A381N5L9</accession>
<proteinExistence type="predicted"/>
<dbReference type="GO" id="GO:0046872">
    <property type="term" value="F:metal ion binding"/>
    <property type="evidence" value="ECO:0007669"/>
    <property type="project" value="UniProtKB-KW"/>
</dbReference>
<organism evidence="4">
    <name type="scientific">marine metagenome</name>
    <dbReference type="NCBI Taxonomy" id="408172"/>
    <lineage>
        <taxon>unclassified sequences</taxon>
        <taxon>metagenomes</taxon>
        <taxon>ecological metagenomes</taxon>
    </lineage>
</organism>
<dbReference type="InterPro" id="IPR002933">
    <property type="entry name" value="Peptidase_M20"/>
</dbReference>
<sequence length="415" mass="43654">MFLSGFVSPLWAQPTADLSSLQASPEYQVALDYLDQDSDRYVRELIQLTEIPAPPFAEESRAAAYLELLRAAGLDDVVQDEIGNVMGIRAGVGGGPLLAVAAHLDTVFPAETDVTVRRNGTRLMAPGIGDDTAGLAAVLAVIRALDAASVSTTSDILFIGNVGEEGPGDLRGVKHLFREGAYRNRIAKFVSVESGGQSTITNGALGSRRYRVVFKGPGGHSYGAFGLVNPAFAMAGAMQRFAAIPVPEEPKTTFSIGIVRGGTSVNSIPFESSMDVDMRSESPEELDRLVEAFLSAMDLAVDQENTTRSVSQGSIELELQLIGDRPSGFTPASAPIMQAAVAAAGLFGIEVVPRTSSTDANLPISLGIPAITIGRGGLGGRSHSLDEWIDVDRESTVRGLQVVLTTILAIAGLEN</sequence>
<dbReference type="PANTHER" id="PTHR43808">
    <property type="entry name" value="ACETYLORNITHINE DEACETYLASE"/>
    <property type="match status" value="1"/>
</dbReference>
<evidence type="ECO:0000256" key="2">
    <source>
        <dbReference type="ARBA" id="ARBA00022801"/>
    </source>
</evidence>
<name>A0A381N5L9_9ZZZZ</name>
<evidence type="ECO:0000313" key="4">
    <source>
        <dbReference type="EMBL" id="SUZ48903.1"/>
    </source>
</evidence>
<evidence type="ECO:0000259" key="3">
    <source>
        <dbReference type="Pfam" id="PF07687"/>
    </source>
</evidence>
<dbReference type="Pfam" id="PF07687">
    <property type="entry name" value="M20_dimer"/>
    <property type="match status" value="1"/>
</dbReference>
<reference evidence="4" key="1">
    <citation type="submission" date="2018-05" db="EMBL/GenBank/DDBJ databases">
        <authorList>
            <person name="Lanie J.A."/>
            <person name="Ng W.-L."/>
            <person name="Kazmierczak K.M."/>
            <person name="Andrzejewski T.M."/>
            <person name="Davidsen T.M."/>
            <person name="Wayne K.J."/>
            <person name="Tettelin H."/>
            <person name="Glass J.I."/>
            <person name="Rusch D."/>
            <person name="Podicherti R."/>
            <person name="Tsui H.-C.T."/>
            <person name="Winkler M.E."/>
        </authorList>
    </citation>
    <scope>NUCLEOTIDE SEQUENCE</scope>
</reference>
<evidence type="ECO:0000256" key="1">
    <source>
        <dbReference type="ARBA" id="ARBA00022723"/>
    </source>
</evidence>
<keyword evidence="1" id="KW-0479">Metal-binding</keyword>
<keyword evidence="2" id="KW-0378">Hydrolase</keyword>
<dbReference type="GO" id="GO:0016787">
    <property type="term" value="F:hydrolase activity"/>
    <property type="evidence" value="ECO:0007669"/>
    <property type="project" value="UniProtKB-KW"/>
</dbReference>
<dbReference type="Gene3D" id="3.30.70.360">
    <property type="match status" value="1"/>
</dbReference>
<dbReference type="InterPro" id="IPR036264">
    <property type="entry name" value="Bact_exopeptidase_dim_dom"/>
</dbReference>
<feature type="domain" description="Peptidase M20 dimerisation" evidence="3">
    <location>
        <begin position="205"/>
        <end position="297"/>
    </location>
</feature>
<dbReference type="InterPro" id="IPR011650">
    <property type="entry name" value="Peptidase_M20_dimer"/>
</dbReference>
<dbReference type="AlphaFoldDB" id="A0A381N5L9"/>